<feature type="domain" description="Thioredoxin" evidence="3">
    <location>
        <begin position="51"/>
        <end position="193"/>
    </location>
</feature>
<dbReference type="PANTHER" id="PTHR42852:SF13">
    <property type="entry name" value="PROTEIN DIPZ"/>
    <property type="match status" value="1"/>
</dbReference>
<dbReference type="PROSITE" id="PS51318">
    <property type="entry name" value="TAT"/>
    <property type="match status" value="1"/>
</dbReference>
<evidence type="ECO:0000313" key="5">
    <source>
        <dbReference type="Proteomes" id="UP000494269"/>
    </source>
</evidence>
<dbReference type="SUPFAM" id="SSF52833">
    <property type="entry name" value="Thioredoxin-like"/>
    <property type="match status" value="1"/>
</dbReference>
<keyword evidence="2" id="KW-1133">Transmembrane helix</keyword>
<protein>
    <submittedName>
        <fullName evidence="4">Thiol-disulfide oxidoreductase ResA</fullName>
    </submittedName>
</protein>
<sequence>MPAHCAQNGGSGYDRAMNRRLLLSAGVAVAATVAGGLTLMGRKSQNAAAPAAESDPIPALMQLQMPDLNGATHSLADFKGQPMVVNFWATWCAPCVKEMPELDALQKKYPHIRFVGIGVDTAANMQKFVEKVQVSYPLWVIGAGAIDTLRKLGNPSGGLPFTLVFNADGGINRKILGEIQPDDLNQTLSSLKA</sequence>
<keyword evidence="1" id="KW-0676">Redox-active center</keyword>
<dbReference type="CDD" id="cd02966">
    <property type="entry name" value="TlpA_like_family"/>
    <property type="match status" value="1"/>
</dbReference>
<dbReference type="Proteomes" id="UP000494269">
    <property type="component" value="Unassembled WGS sequence"/>
</dbReference>
<dbReference type="Pfam" id="PF00578">
    <property type="entry name" value="AhpC-TSA"/>
    <property type="match status" value="1"/>
</dbReference>
<dbReference type="GO" id="GO:0015036">
    <property type="term" value="F:disulfide oxidoreductase activity"/>
    <property type="evidence" value="ECO:0007669"/>
    <property type="project" value="UniProtKB-ARBA"/>
</dbReference>
<evidence type="ECO:0000313" key="4">
    <source>
        <dbReference type="EMBL" id="CAB3745036.1"/>
    </source>
</evidence>
<accession>A0A6S7ARJ6</accession>
<evidence type="ECO:0000256" key="1">
    <source>
        <dbReference type="ARBA" id="ARBA00023284"/>
    </source>
</evidence>
<dbReference type="PROSITE" id="PS00194">
    <property type="entry name" value="THIOREDOXIN_1"/>
    <property type="match status" value="1"/>
</dbReference>
<dbReference type="InterPro" id="IPR050553">
    <property type="entry name" value="Thioredoxin_ResA/DsbE_sf"/>
</dbReference>
<evidence type="ECO:0000256" key="2">
    <source>
        <dbReference type="SAM" id="Phobius"/>
    </source>
</evidence>
<reference evidence="4 5" key="1">
    <citation type="submission" date="2020-04" db="EMBL/GenBank/DDBJ databases">
        <authorList>
            <person name="De Canck E."/>
        </authorList>
    </citation>
    <scope>NUCLEOTIDE SEQUENCE [LARGE SCALE GENOMIC DNA]</scope>
    <source>
        <strain evidence="4 5">LMG 3441</strain>
    </source>
</reference>
<dbReference type="PROSITE" id="PS51352">
    <property type="entry name" value="THIOREDOXIN_2"/>
    <property type="match status" value="1"/>
</dbReference>
<gene>
    <name evidence="4" type="primary">resA_4</name>
    <name evidence="4" type="ORF">LMG3441_06280</name>
</gene>
<dbReference type="GO" id="GO:0016209">
    <property type="term" value="F:antioxidant activity"/>
    <property type="evidence" value="ECO:0007669"/>
    <property type="project" value="InterPro"/>
</dbReference>
<name>A0A6S7ARJ6_9BURK</name>
<keyword evidence="2" id="KW-0472">Membrane</keyword>
<proteinExistence type="predicted"/>
<dbReference type="Gene3D" id="3.40.30.10">
    <property type="entry name" value="Glutaredoxin"/>
    <property type="match status" value="1"/>
</dbReference>
<evidence type="ECO:0000259" key="3">
    <source>
        <dbReference type="PROSITE" id="PS51352"/>
    </source>
</evidence>
<dbReference type="AlphaFoldDB" id="A0A6S7ARJ6"/>
<dbReference type="EMBL" id="CADIJQ010000027">
    <property type="protein sequence ID" value="CAB3745036.1"/>
    <property type="molecule type" value="Genomic_DNA"/>
</dbReference>
<keyword evidence="5" id="KW-1185">Reference proteome</keyword>
<dbReference type="InterPro" id="IPR017937">
    <property type="entry name" value="Thioredoxin_CS"/>
</dbReference>
<organism evidence="4 5">
    <name type="scientific">Achromobacter kerstersii</name>
    <dbReference type="NCBI Taxonomy" id="1353890"/>
    <lineage>
        <taxon>Bacteria</taxon>
        <taxon>Pseudomonadati</taxon>
        <taxon>Pseudomonadota</taxon>
        <taxon>Betaproteobacteria</taxon>
        <taxon>Burkholderiales</taxon>
        <taxon>Alcaligenaceae</taxon>
        <taxon>Achromobacter</taxon>
    </lineage>
</organism>
<dbReference type="InterPro" id="IPR000866">
    <property type="entry name" value="AhpC/TSA"/>
</dbReference>
<dbReference type="InterPro" id="IPR036249">
    <property type="entry name" value="Thioredoxin-like_sf"/>
</dbReference>
<dbReference type="PANTHER" id="PTHR42852">
    <property type="entry name" value="THIOL:DISULFIDE INTERCHANGE PROTEIN DSBE"/>
    <property type="match status" value="1"/>
</dbReference>
<dbReference type="InterPro" id="IPR013766">
    <property type="entry name" value="Thioredoxin_domain"/>
</dbReference>
<keyword evidence="2" id="KW-0812">Transmembrane</keyword>
<feature type="transmembrane region" description="Helical" evidence="2">
    <location>
        <begin position="21"/>
        <end position="40"/>
    </location>
</feature>
<dbReference type="InterPro" id="IPR006311">
    <property type="entry name" value="TAT_signal"/>
</dbReference>